<dbReference type="Pfam" id="PF00174">
    <property type="entry name" value="Oxidored_molyb"/>
    <property type="match status" value="1"/>
</dbReference>
<feature type="domain" description="Oxidoreductase molybdopterin-binding" evidence="1">
    <location>
        <begin position="105"/>
        <end position="174"/>
    </location>
</feature>
<dbReference type="Gene3D" id="3.90.420.10">
    <property type="entry name" value="Oxidoreductase, molybdopterin-binding domain"/>
    <property type="match status" value="1"/>
</dbReference>
<dbReference type="RefSeq" id="WP_271434048.1">
    <property type="nucleotide sequence ID" value="NZ_JAQIOY010000011.1"/>
</dbReference>
<proteinExistence type="predicted"/>
<comment type="caution">
    <text evidence="2">The sequence shown here is derived from an EMBL/GenBank/DDBJ whole genome shotgun (WGS) entry which is preliminary data.</text>
</comment>
<gene>
    <name evidence="2" type="ORF">PFY00_18310</name>
</gene>
<accession>A0ABT4XXN4</accession>
<evidence type="ECO:0000313" key="2">
    <source>
        <dbReference type="EMBL" id="MDA7426693.1"/>
    </source>
</evidence>
<dbReference type="InterPro" id="IPR000572">
    <property type="entry name" value="OxRdtase_Mopterin-bd_dom"/>
</dbReference>
<dbReference type="InterPro" id="IPR036374">
    <property type="entry name" value="OxRdtase_Mopterin-bd_sf"/>
</dbReference>
<dbReference type="Proteomes" id="UP001210720">
    <property type="component" value="Unassembled WGS sequence"/>
</dbReference>
<dbReference type="EMBL" id="JAQIOY010000011">
    <property type="protein sequence ID" value="MDA7426693.1"/>
    <property type="molecule type" value="Genomic_DNA"/>
</dbReference>
<sequence>MASLIHAENGFSAVRTDIGWTISMLDQFSQGRRWALGCLSAAVFLPVALSAESVAPLEKPAGPVVLRFSGELSNTNVGEEAHFDIAMLESLGAITLRTTTIWTDGEQVFRGTPLAEIVRVLGISDGVLRAQAINDYAVEIPLEDASEGSALIAFERNGKPMSVRDKGPLWLVYPYDVDEQFRSEVYYSRSIWQLDRMTVMR</sequence>
<name>A0ABT4XXN4_9RHOB</name>
<reference evidence="2 3" key="1">
    <citation type="submission" date="2023-01" db="EMBL/GenBank/DDBJ databases">
        <title>Thalassococcus onchidii sp. nov., isolated from a marine invertebrate from the South China Sea.</title>
        <authorList>
            <person name="Xu S."/>
            <person name="Liu Z."/>
            <person name="Xu Y."/>
        </authorList>
    </citation>
    <scope>NUCLEOTIDE SEQUENCE [LARGE SCALE GENOMIC DNA]</scope>
    <source>
        <strain evidence="2 3">KCTC 32084</strain>
    </source>
</reference>
<organism evidence="2 3">
    <name type="scientific">Thalassococcus lentus</name>
    <dbReference type="NCBI Taxonomy" id="1210524"/>
    <lineage>
        <taxon>Bacteria</taxon>
        <taxon>Pseudomonadati</taxon>
        <taxon>Pseudomonadota</taxon>
        <taxon>Alphaproteobacteria</taxon>
        <taxon>Rhodobacterales</taxon>
        <taxon>Roseobacteraceae</taxon>
        <taxon>Thalassococcus</taxon>
    </lineage>
</organism>
<evidence type="ECO:0000259" key="1">
    <source>
        <dbReference type="Pfam" id="PF00174"/>
    </source>
</evidence>
<evidence type="ECO:0000313" key="3">
    <source>
        <dbReference type="Proteomes" id="UP001210720"/>
    </source>
</evidence>
<dbReference type="SUPFAM" id="SSF56524">
    <property type="entry name" value="Oxidoreductase molybdopterin-binding domain"/>
    <property type="match status" value="1"/>
</dbReference>
<keyword evidence="3" id="KW-1185">Reference proteome</keyword>
<protein>
    <submittedName>
        <fullName evidence="2">Molybdopterin-dependent oxidoreductase</fullName>
    </submittedName>
</protein>